<organism evidence="1">
    <name type="scientific">Arundo donax</name>
    <name type="common">Giant reed</name>
    <name type="synonym">Donax arundinaceus</name>
    <dbReference type="NCBI Taxonomy" id="35708"/>
    <lineage>
        <taxon>Eukaryota</taxon>
        <taxon>Viridiplantae</taxon>
        <taxon>Streptophyta</taxon>
        <taxon>Embryophyta</taxon>
        <taxon>Tracheophyta</taxon>
        <taxon>Spermatophyta</taxon>
        <taxon>Magnoliopsida</taxon>
        <taxon>Liliopsida</taxon>
        <taxon>Poales</taxon>
        <taxon>Poaceae</taxon>
        <taxon>PACMAD clade</taxon>
        <taxon>Arundinoideae</taxon>
        <taxon>Arundineae</taxon>
        <taxon>Arundo</taxon>
    </lineage>
</organism>
<protein>
    <submittedName>
        <fullName evidence="1">Uncharacterized protein</fullName>
    </submittedName>
</protein>
<proteinExistence type="predicted"/>
<name>A0A0A9AQK4_ARUDO</name>
<dbReference type="AlphaFoldDB" id="A0A0A9AQK4"/>
<sequence>MDMFACCSGIVLHIRYQVTLEH</sequence>
<evidence type="ECO:0000313" key="1">
    <source>
        <dbReference type="EMBL" id="JAD49372.1"/>
    </source>
</evidence>
<dbReference type="EMBL" id="GBRH01248523">
    <property type="protein sequence ID" value="JAD49372.1"/>
    <property type="molecule type" value="Transcribed_RNA"/>
</dbReference>
<reference evidence="1" key="2">
    <citation type="journal article" date="2015" name="Data Brief">
        <title>Shoot transcriptome of the giant reed, Arundo donax.</title>
        <authorList>
            <person name="Barrero R.A."/>
            <person name="Guerrero F.D."/>
            <person name="Moolhuijzen P."/>
            <person name="Goolsby J.A."/>
            <person name="Tidwell J."/>
            <person name="Bellgard S.E."/>
            <person name="Bellgard M.I."/>
        </authorList>
    </citation>
    <scope>NUCLEOTIDE SEQUENCE</scope>
    <source>
        <tissue evidence="1">Shoot tissue taken approximately 20 cm above the soil surface</tissue>
    </source>
</reference>
<reference evidence="1" key="1">
    <citation type="submission" date="2014-09" db="EMBL/GenBank/DDBJ databases">
        <authorList>
            <person name="Magalhaes I.L.F."/>
            <person name="Oliveira U."/>
            <person name="Santos F.R."/>
            <person name="Vidigal T.H.D.A."/>
            <person name="Brescovit A.D."/>
            <person name="Santos A.J."/>
        </authorList>
    </citation>
    <scope>NUCLEOTIDE SEQUENCE</scope>
    <source>
        <tissue evidence="1">Shoot tissue taken approximately 20 cm above the soil surface</tissue>
    </source>
</reference>
<accession>A0A0A9AQK4</accession>